<dbReference type="Proteomes" id="UP000472372">
    <property type="component" value="Chromosome 5"/>
</dbReference>
<sequence>MSFNNRLYPPNTLSAAFSIASQSTDISILIFHATSLSAAKTFQLSLDTHRDRPLTTDKVRAIQHSFYSLGQSIPRAVIESAIYLGRARENRLIYVPFSDEPCLYLVCPHLRDKSIKRVEMLLRKVVMPAFKRALAEYEVPQIQGGAKRAAPPICRDFRMLLTIPKYYEVIAHSEDHWVPGGTRDESMDAARSRILHLAWKHMKKIVGGSGEASVFEFWDMKLIILVPWVDHQVGTNFNQPFSGVWDFEAAVREAMSLYNDDLNPEFLEGAKVVFMGEYELKVSEGSTDY</sequence>
<accession>A0A6S6W2M1</accession>
<reference evidence="1" key="1">
    <citation type="submission" date="2021-02" db="EMBL/GenBank/DDBJ databases">
        <authorList>
            <person name="Syme A R."/>
            <person name="Syme A R."/>
            <person name="Moolhuijzen P."/>
        </authorList>
    </citation>
    <scope>NUCLEOTIDE SEQUENCE</scope>
    <source>
        <strain evidence="1">W1-1</strain>
    </source>
</reference>
<protein>
    <submittedName>
        <fullName evidence="1">Uncharacterized protein</fullName>
    </submittedName>
</protein>
<proteinExistence type="predicted"/>
<dbReference type="AlphaFoldDB" id="A0A6S6W2M1"/>
<evidence type="ECO:0000313" key="1">
    <source>
        <dbReference type="EMBL" id="CAE7174784.1"/>
    </source>
</evidence>
<name>A0A6S6W2M1_9PLEO</name>
<dbReference type="EMBL" id="HG992981">
    <property type="protein sequence ID" value="CAE7174784.1"/>
    <property type="molecule type" value="Genomic_DNA"/>
</dbReference>
<evidence type="ECO:0000313" key="2">
    <source>
        <dbReference type="Proteomes" id="UP000472372"/>
    </source>
</evidence>
<gene>
    <name evidence="1" type="ORF">PTTW11_05689</name>
</gene>
<organism evidence="1 2">
    <name type="scientific">Pyrenophora teres f. teres</name>
    <dbReference type="NCBI Taxonomy" id="97479"/>
    <lineage>
        <taxon>Eukaryota</taxon>
        <taxon>Fungi</taxon>
        <taxon>Dikarya</taxon>
        <taxon>Ascomycota</taxon>
        <taxon>Pezizomycotina</taxon>
        <taxon>Dothideomycetes</taxon>
        <taxon>Pleosporomycetidae</taxon>
        <taxon>Pleosporales</taxon>
        <taxon>Pleosporineae</taxon>
        <taxon>Pleosporaceae</taxon>
        <taxon>Pyrenophora</taxon>
    </lineage>
</organism>